<comment type="caution">
    <text evidence="1">The sequence shown here is derived from an EMBL/GenBank/DDBJ whole genome shotgun (WGS) entry which is preliminary data.</text>
</comment>
<keyword evidence="2" id="KW-1185">Reference proteome</keyword>
<protein>
    <submittedName>
        <fullName evidence="1">Uncharacterized protein</fullName>
    </submittedName>
</protein>
<evidence type="ECO:0000313" key="1">
    <source>
        <dbReference type="EMBL" id="GAD20234.1"/>
    </source>
</evidence>
<sequence length="53" mass="6510">MYSFDIDRQEDTKQIIKYYQNNGQKYKEIQFIKICKNNINKETRYAESKKNTP</sequence>
<dbReference type="EMBL" id="BASD01000047">
    <property type="protein sequence ID" value="GAD20234.1"/>
    <property type="molecule type" value="Genomic_DNA"/>
</dbReference>
<name>T1CTI1_9HELI</name>
<dbReference type="Proteomes" id="UP000018143">
    <property type="component" value="Unassembled WGS sequence"/>
</dbReference>
<gene>
    <name evidence="1" type="ORF">HFN_1612</name>
</gene>
<reference evidence="1 2" key="1">
    <citation type="journal article" date="2013" name="Genome Announc.">
        <title>Draft Genome Sequence of Helicobacter fennelliae Strain MRY12-0050, Isolated from a Bacteremia Patient.</title>
        <authorList>
            <person name="Rimbara E."/>
            <person name="Matsui M."/>
            <person name="Mori S."/>
            <person name="Suzuki S."/>
            <person name="Suzuki M."/>
            <person name="Kim H."/>
            <person name="Sekizuka T."/>
            <person name="Kuroda M."/>
            <person name="Shibayama K."/>
        </authorList>
    </citation>
    <scope>NUCLEOTIDE SEQUENCE [LARGE SCALE GENOMIC DNA]</scope>
    <source>
        <strain evidence="1 2">MRY12-0050</strain>
    </source>
</reference>
<evidence type="ECO:0000313" key="2">
    <source>
        <dbReference type="Proteomes" id="UP000018143"/>
    </source>
</evidence>
<dbReference type="AlphaFoldDB" id="T1CTI1"/>
<accession>T1CTI1</accession>
<proteinExistence type="predicted"/>
<organism evidence="1 2">
    <name type="scientific">Helicobacter fennelliae MRY12-0050</name>
    <dbReference type="NCBI Taxonomy" id="1325130"/>
    <lineage>
        <taxon>Bacteria</taxon>
        <taxon>Pseudomonadati</taxon>
        <taxon>Campylobacterota</taxon>
        <taxon>Epsilonproteobacteria</taxon>
        <taxon>Campylobacterales</taxon>
        <taxon>Helicobacteraceae</taxon>
        <taxon>Helicobacter</taxon>
    </lineage>
</organism>